<feature type="region of interest" description="Disordered" evidence="5">
    <location>
        <begin position="219"/>
        <end position="285"/>
    </location>
</feature>
<evidence type="ECO:0000256" key="4">
    <source>
        <dbReference type="ARBA" id="ARBA00022807"/>
    </source>
</evidence>
<dbReference type="OrthoDB" id="1939479at2759"/>
<accession>G2XIP1</accession>
<dbReference type="GO" id="GO:0006508">
    <property type="term" value="P:proteolysis"/>
    <property type="evidence" value="ECO:0007669"/>
    <property type="project" value="UniProtKB-KW"/>
</dbReference>
<dbReference type="OMA" id="NTEAIHC"/>
<feature type="domain" description="Ubiquitin-like protease family profile" evidence="6">
    <location>
        <begin position="518"/>
        <end position="690"/>
    </location>
</feature>
<sequence length="730" mass="81708">MLALIQALETRFRATAPGPMSWTSHAMTEIIGKLSAVVSSLFGPGNVALKKRRLSQRGDDDPSWIDEDARSRLWDRHIKCLHQGLSQATMCIKDQHAGDLDRRSAQRFSYRGDKFAHLKLENLVTLVMPITHASAAIEHLYSRDMLEQAKHYNKTPQARVRYRLERNGEDVSIDHAIRLLENLPSELVPILESWHVDDRLLRTREGLLLMRGHNRSMRSILKDKLRSTSSPNAARTSRHRSRDHNPDHSPYKARSSVGSAIVSPVSKRSTSRSPPSYITRLKSPNSMRMTATSSASLFTPTSPSRQNTGHYFVSAGGKEAEDVVDDDQTTQIAEGSNTNLVHREAYDDTLSGKEATHSTSIRLLSHRDIADGHRDTARYLRHHIDEQEGQVESDSADEKQEDREHDVLTRHGASINVHMQEGLRKYYRPSSPFSGSDLDKQLSGLQISDERQSALDEVALRRQVEEEEREFLAAVAAKARRRLRKSVLMLRSCSRRGACVEASVTRQGASVARTFEGTELTPRDFARVVPPTEWLNDEIVNGTLLWLDRFINLAAGVSDARSANRKCLALSSFIWKRIQDAGPGSTGRALRRFGVSKANFGDLDTVLLPVCENSHWTLIVVRPKMRTIAHMDSLSVAGSASKLNLAQAWVKAVLEENFIEAEWRVVRHEAPRQTNGYDCGVHTITNGMCIALGLNAIDTYASDQMPLQRLRIAAMLLNGGFSKDFDLAGL</sequence>
<evidence type="ECO:0000313" key="7">
    <source>
        <dbReference type="EMBL" id="EGY20394.1"/>
    </source>
</evidence>
<feature type="compositionally biased region" description="Basic and acidic residues" evidence="5">
    <location>
        <begin position="396"/>
        <end position="409"/>
    </location>
</feature>
<evidence type="ECO:0000259" key="6">
    <source>
        <dbReference type="PROSITE" id="PS50600"/>
    </source>
</evidence>
<evidence type="ECO:0000256" key="3">
    <source>
        <dbReference type="ARBA" id="ARBA00022801"/>
    </source>
</evidence>
<dbReference type="InParanoid" id="G2XIP1"/>
<keyword evidence="2" id="KW-0645">Protease</keyword>
<dbReference type="PANTHER" id="PTHR12606">
    <property type="entry name" value="SENTRIN/SUMO-SPECIFIC PROTEASE"/>
    <property type="match status" value="1"/>
</dbReference>
<dbReference type="PANTHER" id="PTHR12606:SF141">
    <property type="entry name" value="GH15225P-RELATED"/>
    <property type="match status" value="1"/>
</dbReference>
<dbReference type="GO" id="GO:0016929">
    <property type="term" value="F:deSUMOylase activity"/>
    <property type="evidence" value="ECO:0007669"/>
    <property type="project" value="TreeGrafter"/>
</dbReference>
<dbReference type="Gene3D" id="3.40.395.10">
    <property type="entry name" value="Adenoviral Proteinase, Chain A"/>
    <property type="match status" value="1"/>
</dbReference>
<keyword evidence="8" id="KW-1185">Reference proteome</keyword>
<dbReference type="SUPFAM" id="SSF54001">
    <property type="entry name" value="Cysteine proteinases"/>
    <property type="match status" value="1"/>
</dbReference>
<name>G2XIP1_VERDV</name>
<protein>
    <recommendedName>
        <fullName evidence="6">Ubiquitin-like protease family profile domain-containing protein</fullName>
    </recommendedName>
</protein>
<dbReference type="KEGG" id="vda:VDAG_10023"/>
<dbReference type="Pfam" id="PF02902">
    <property type="entry name" value="Peptidase_C48"/>
    <property type="match status" value="1"/>
</dbReference>
<dbReference type="GO" id="GO:0016926">
    <property type="term" value="P:protein desumoylation"/>
    <property type="evidence" value="ECO:0007669"/>
    <property type="project" value="TreeGrafter"/>
</dbReference>
<evidence type="ECO:0000256" key="1">
    <source>
        <dbReference type="ARBA" id="ARBA00005234"/>
    </source>
</evidence>
<comment type="similarity">
    <text evidence="1">Belongs to the peptidase C48 family.</text>
</comment>
<dbReference type="STRING" id="498257.G2XIP1"/>
<dbReference type="Proteomes" id="UP000001611">
    <property type="component" value="Chromosome 4"/>
</dbReference>
<dbReference type="GO" id="GO:0005634">
    <property type="term" value="C:nucleus"/>
    <property type="evidence" value="ECO:0007669"/>
    <property type="project" value="TreeGrafter"/>
</dbReference>
<proteinExistence type="inferred from homology"/>
<evidence type="ECO:0000256" key="2">
    <source>
        <dbReference type="ARBA" id="ARBA00022670"/>
    </source>
</evidence>
<evidence type="ECO:0000256" key="5">
    <source>
        <dbReference type="SAM" id="MobiDB-lite"/>
    </source>
</evidence>
<reference evidence="7 8" key="1">
    <citation type="submission" date="2008-03" db="EMBL/GenBank/DDBJ databases">
        <title>The Genome Sequence of Verticillium dahliae VdLs.17.</title>
        <authorList>
            <consortium name="The Broad Institute Genome Sequencing Platform"/>
            <person name="Ma L.-J.J."/>
            <person name="Klosterman S.J."/>
            <person name="Subbarao K."/>
            <person name="Dobinson K."/>
            <person name="Veronese P."/>
            <person name="Kang S."/>
            <person name="Gold S.E."/>
            <person name="Young S."/>
            <person name="Jaffe D."/>
            <person name="Gnerre S."/>
            <person name="Berlin A."/>
            <person name="Heiman D."/>
            <person name="Hepburn T."/>
            <person name="Sykes S."/>
            <person name="Alvarado L."/>
            <person name="Kodira C.D."/>
            <person name="Lander E."/>
            <person name="Galagan J."/>
            <person name="Nusbaum C."/>
            <person name="Birren B."/>
        </authorList>
    </citation>
    <scope>NUCLEOTIDE SEQUENCE [LARGE SCALE GENOMIC DNA]</scope>
    <source>
        <strain evidence="8">VdLs.17 / ATCC MYA-4575 / FGSC 10137</strain>
    </source>
</reference>
<organism evidence="7 8">
    <name type="scientific">Verticillium dahliae (strain VdLs.17 / ATCC MYA-4575 / FGSC 10137)</name>
    <name type="common">Verticillium wilt</name>
    <dbReference type="NCBI Taxonomy" id="498257"/>
    <lineage>
        <taxon>Eukaryota</taxon>
        <taxon>Fungi</taxon>
        <taxon>Dikarya</taxon>
        <taxon>Ascomycota</taxon>
        <taxon>Pezizomycotina</taxon>
        <taxon>Sordariomycetes</taxon>
        <taxon>Hypocreomycetidae</taxon>
        <taxon>Glomerellales</taxon>
        <taxon>Plectosphaerellaceae</taxon>
        <taxon>Verticillium</taxon>
    </lineage>
</organism>
<dbReference type="eggNOG" id="KOG0778">
    <property type="taxonomic scope" value="Eukaryota"/>
</dbReference>
<feature type="region of interest" description="Disordered" evidence="5">
    <location>
        <begin position="384"/>
        <end position="415"/>
    </location>
</feature>
<keyword evidence="3" id="KW-0378">Hydrolase</keyword>
<evidence type="ECO:0000313" key="8">
    <source>
        <dbReference type="Proteomes" id="UP000001611"/>
    </source>
</evidence>
<dbReference type="AlphaFoldDB" id="G2XIP1"/>
<dbReference type="InterPro" id="IPR003653">
    <property type="entry name" value="Peptidase_C48_C"/>
</dbReference>
<dbReference type="EMBL" id="DS572724">
    <property type="protein sequence ID" value="EGY20394.1"/>
    <property type="molecule type" value="Genomic_DNA"/>
</dbReference>
<dbReference type="InterPro" id="IPR038765">
    <property type="entry name" value="Papain-like_cys_pep_sf"/>
</dbReference>
<feature type="compositionally biased region" description="Polar residues" evidence="5">
    <location>
        <begin position="266"/>
        <end position="285"/>
    </location>
</feature>
<dbReference type="RefSeq" id="XP_009654075.1">
    <property type="nucleotide sequence ID" value="XM_009655780.1"/>
</dbReference>
<dbReference type="HOGENOM" id="CLU_010114_1_0_1"/>
<dbReference type="GeneID" id="20711486"/>
<keyword evidence="4" id="KW-0788">Thiol protease</keyword>
<gene>
    <name evidence="7" type="ORF">VDAG_10023</name>
</gene>
<dbReference type="PROSITE" id="PS50600">
    <property type="entry name" value="ULP_PROTEASE"/>
    <property type="match status" value="1"/>
</dbReference>